<dbReference type="Gene3D" id="3.30.1150.10">
    <property type="match status" value="1"/>
</dbReference>
<gene>
    <name evidence="12" type="ORF">B1992_01220</name>
</gene>
<dbReference type="GO" id="GO:0031992">
    <property type="term" value="F:energy transducer activity"/>
    <property type="evidence" value="ECO:0007669"/>
    <property type="project" value="TreeGrafter"/>
</dbReference>
<dbReference type="GO" id="GO:0055085">
    <property type="term" value="P:transmembrane transport"/>
    <property type="evidence" value="ECO:0007669"/>
    <property type="project" value="InterPro"/>
</dbReference>
<protein>
    <submittedName>
        <fullName evidence="12">Energy transducer TonB</fullName>
    </submittedName>
</protein>
<keyword evidence="10" id="KW-0732">Signal</keyword>
<dbReference type="InterPro" id="IPR051045">
    <property type="entry name" value="TonB-dependent_transducer"/>
</dbReference>
<dbReference type="PANTHER" id="PTHR33446:SF2">
    <property type="entry name" value="PROTEIN TONB"/>
    <property type="match status" value="1"/>
</dbReference>
<dbReference type="GO" id="GO:0015031">
    <property type="term" value="P:protein transport"/>
    <property type="evidence" value="ECO:0007669"/>
    <property type="project" value="UniProtKB-KW"/>
</dbReference>
<keyword evidence="5" id="KW-0997">Cell inner membrane</keyword>
<keyword evidence="13" id="KW-1185">Reference proteome</keyword>
<dbReference type="PROSITE" id="PS51257">
    <property type="entry name" value="PROKAR_LIPOPROTEIN"/>
    <property type="match status" value="1"/>
</dbReference>
<evidence type="ECO:0000313" key="13">
    <source>
        <dbReference type="Proteomes" id="UP000462066"/>
    </source>
</evidence>
<keyword evidence="9" id="KW-0472">Membrane</keyword>
<dbReference type="InterPro" id="IPR037682">
    <property type="entry name" value="TonB_C"/>
</dbReference>
<dbReference type="PANTHER" id="PTHR33446">
    <property type="entry name" value="PROTEIN TONB-RELATED"/>
    <property type="match status" value="1"/>
</dbReference>
<keyword evidence="4" id="KW-1003">Cell membrane</keyword>
<comment type="caution">
    <text evidence="12">The sequence shown here is derived from an EMBL/GenBank/DDBJ whole genome shotgun (WGS) entry which is preliminary data.</text>
</comment>
<dbReference type="EMBL" id="MWIP01000001">
    <property type="protein sequence ID" value="KAF1688075.1"/>
    <property type="molecule type" value="Genomic_DNA"/>
</dbReference>
<keyword evidence="3" id="KW-0813">Transport</keyword>
<comment type="similarity">
    <text evidence="2">Belongs to the TonB family.</text>
</comment>
<name>A0A7V8GQ07_9GAMM</name>
<evidence type="ECO:0000256" key="9">
    <source>
        <dbReference type="ARBA" id="ARBA00023136"/>
    </source>
</evidence>
<evidence type="ECO:0000256" key="1">
    <source>
        <dbReference type="ARBA" id="ARBA00004383"/>
    </source>
</evidence>
<dbReference type="RefSeq" id="WP_162309630.1">
    <property type="nucleotide sequence ID" value="NZ_JACHGU010000003.1"/>
</dbReference>
<feature type="domain" description="TonB C-terminal" evidence="11">
    <location>
        <begin position="30"/>
        <end position="126"/>
    </location>
</feature>
<keyword evidence="7" id="KW-0653">Protein transport</keyword>
<evidence type="ECO:0000256" key="4">
    <source>
        <dbReference type="ARBA" id="ARBA00022475"/>
    </source>
</evidence>
<evidence type="ECO:0000256" key="7">
    <source>
        <dbReference type="ARBA" id="ARBA00022927"/>
    </source>
</evidence>
<comment type="subcellular location">
    <subcellularLocation>
        <location evidence="1">Cell inner membrane</location>
        <topology evidence="1">Single-pass membrane protein</topology>
        <orientation evidence="1">Periplasmic side</orientation>
    </subcellularLocation>
</comment>
<evidence type="ECO:0000256" key="2">
    <source>
        <dbReference type="ARBA" id="ARBA00006555"/>
    </source>
</evidence>
<evidence type="ECO:0000259" key="11">
    <source>
        <dbReference type="PROSITE" id="PS52015"/>
    </source>
</evidence>
<dbReference type="GO" id="GO:0098797">
    <property type="term" value="C:plasma membrane protein complex"/>
    <property type="evidence" value="ECO:0007669"/>
    <property type="project" value="TreeGrafter"/>
</dbReference>
<dbReference type="Proteomes" id="UP000462066">
    <property type="component" value="Unassembled WGS sequence"/>
</dbReference>
<feature type="chain" id="PRO_5031364872" evidence="10">
    <location>
        <begin position="22"/>
        <end position="136"/>
    </location>
</feature>
<keyword evidence="8" id="KW-1133">Transmembrane helix</keyword>
<evidence type="ECO:0000313" key="12">
    <source>
        <dbReference type="EMBL" id="KAF1688075.1"/>
    </source>
</evidence>
<evidence type="ECO:0000256" key="8">
    <source>
        <dbReference type="ARBA" id="ARBA00022989"/>
    </source>
</evidence>
<accession>A0A7V8GQ07</accession>
<proteinExistence type="inferred from homology"/>
<sequence>MSARPALAMTAAILAASLAGCGGDAPPPPPPSTPVAAIRTPPPEYPLALACAGIGGQSVLKVTVGPAGTPTRIDMVRGSGNDDLDLRAREAVQGWTFRAATRGGEPVAQTIQVPVNFTPPAVRPDACFALDAGRAR</sequence>
<dbReference type="NCBIfam" id="TIGR01352">
    <property type="entry name" value="tonB_Cterm"/>
    <property type="match status" value="1"/>
</dbReference>
<keyword evidence="6" id="KW-0812">Transmembrane</keyword>
<dbReference type="InterPro" id="IPR006260">
    <property type="entry name" value="TonB/TolA_C"/>
</dbReference>
<evidence type="ECO:0000256" key="3">
    <source>
        <dbReference type="ARBA" id="ARBA00022448"/>
    </source>
</evidence>
<evidence type="ECO:0000256" key="10">
    <source>
        <dbReference type="SAM" id="SignalP"/>
    </source>
</evidence>
<reference evidence="12 13" key="1">
    <citation type="submission" date="2017-10" db="EMBL/GenBank/DDBJ databases">
        <title>Whole genome sequencing of Pseudoxanthomonas broegbernensis DSM 12573(T).</title>
        <authorList>
            <person name="Kumar S."/>
            <person name="Bansal K."/>
            <person name="Kaur A."/>
            <person name="Patil P."/>
            <person name="Sharma S."/>
            <person name="Patil P.B."/>
        </authorList>
    </citation>
    <scope>NUCLEOTIDE SEQUENCE [LARGE SCALE GENOMIC DNA]</scope>
    <source>
        <strain evidence="12 13">DSM 12573</strain>
    </source>
</reference>
<dbReference type="SUPFAM" id="SSF74653">
    <property type="entry name" value="TolA/TonB C-terminal domain"/>
    <property type="match status" value="1"/>
</dbReference>
<organism evidence="12 13">
    <name type="scientific">Pseudoxanthomonas broegbernensis</name>
    <dbReference type="NCBI Taxonomy" id="83619"/>
    <lineage>
        <taxon>Bacteria</taxon>
        <taxon>Pseudomonadati</taxon>
        <taxon>Pseudomonadota</taxon>
        <taxon>Gammaproteobacteria</taxon>
        <taxon>Lysobacterales</taxon>
        <taxon>Lysobacteraceae</taxon>
        <taxon>Pseudoxanthomonas</taxon>
    </lineage>
</organism>
<dbReference type="AlphaFoldDB" id="A0A7V8GQ07"/>
<dbReference type="Pfam" id="PF03544">
    <property type="entry name" value="TonB_C"/>
    <property type="match status" value="1"/>
</dbReference>
<evidence type="ECO:0000256" key="5">
    <source>
        <dbReference type="ARBA" id="ARBA00022519"/>
    </source>
</evidence>
<evidence type="ECO:0000256" key="6">
    <source>
        <dbReference type="ARBA" id="ARBA00022692"/>
    </source>
</evidence>
<dbReference type="PROSITE" id="PS52015">
    <property type="entry name" value="TONB_CTD"/>
    <property type="match status" value="1"/>
</dbReference>
<feature type="signal peptide" evidence="10">
    <location>
        <begin position="1"/>
        <end position="21"/>
    </location>
</feature>